<protein>
    <submittedName>
        <fullName evidence="1">Uncharacterized protein</fullName>
    </submittedName>
</protein>
<dbReference type="AlphaFoldDB" id="A0A4Y8SNE5"/>
<comment type="caution">
    <text evidence="1">The sequence shown here is derived from an EMBL/GenBank/DDBJ whole genome shotgun (WGS) entry which is preliminary data.</text>
</comment>
<reference evidence="1 2" key="1">
    <citation type="journal article" date="2017" name="Int. J. Syst. Evol. Microbiol.">
        <title>Mucilaginibacterpsychrotolerans sp. nov., isolated from peatlands.</title>
        <authorList>
            <person name="Deng Y."/>
            <person name="Shen L."/>
            <person name="Xu B."/>
            <person name="Liu Y."/>
            <person name="Gu Z."/>
            <person name="Liu H."/>
            <person name="Zhou Y."/>
        </authorList>
    </citation>
    <scope>NUCLEOTIDE SEQUENCE [LARGE SCALE GENOMIC DNA]</scope>
    <source>
        <strain evidence="1 2">NH7-4</strain>
    </source>
</reference>
<sequence length="206" mass="22695">MADDIGGAIRKVTPYYYVSTLPAPISKAGEKPSGSIRVRVQKDGTVNILTRVGAYPFLNARVFIVKPNGEVITPAFKKDYKYTYLDLEKDPYDDRLWVSGIATDTVNNISCGILERFTVKNGAIGTETFKTPIDSLTVDNKVSPQITSFFCGYNGVKYIVINGNAIYKLTPAGVFTQIYRSLRFGHETTITGSLTSIVATRDSRTI</sequence>
<proteinExistence type="predicted"/>
<dbReference type="EMBL" id="SOZE01000003">
    <property type="protein sequence ID" value="TFF39846.1"/>
    <property type="molecule type" value="Genomic_DNA"/>
</dbReference>
<evidence type="ECO:0000313" key="1">
    <source>
        <dbReference type="EMBL" id="TFF39846.1"/>
    </source>
</evidence>
<name>A0A4Y8SNE5_9SPHI</name>
<gene>
    <name evidence="1" type="ORF">E2R66_05645</name>
</gene>
<keyword evidence="2" id="KW-1185">Reference proteome</keyword>
<dbReference type="RefSeq" id="WP_133227511.1">
    <property type="nucleotide sequence ID" value="NZ_SOZE01000003.1"/>
</dbReference>
<accession>A0A4Y8SNE5</accession>
<dbReference type="Proteomes" id="UP000297540">
    <property type="component" value="Unassembled WGS sequence"/>
</dbReference>
<organism evidence="1 2">
    <name type="scientific">Mucilaginibacter psychrotolerans</name>
    <dbReference type="NCBI Taxonomy" id="1524096"/>
    <lineage>
        <taxon>Bacteria</taxon>
        <taxon>Pseudomonadati</taxon>
        <taxon>Bacteroidota</taxon>
        <taxon>Sphingobacteriia</taxon>
        <taxon>Sphingobacteriales</taxon>
        <taxon>Sphingobacteriaceae</taxon>
        <taxon>Mucilaginibacter</taxon>
    </lineage>
</organism>
<evidence type="ECO:0000313" key="2">
    <source>
        <dbReference type="Proteomes" id="UP000297540"/>
    </source>
</evidence>